<dbReference type="Pfam" id="PF13344">
    <property type="entry name" value="Hydrolase_6"/>
    <property type="match status" value="1"/>
</dbReference>
<dbReference type="NCBIfam" id="TIGR01460">
    <property type="entry name" value="HAD-SF-IIA"/>
    <property type="match status" value="1"/>
</dbReference>
<dbReference type="InterPro" id="IPR023214">
    <property type="entry name" value="HAD_sf"/>
</dbReference>
<dbReference type="STRING" id="857340.A0A086TH30"/>
<dbReference type="HOGENOM" id="CLU_030880_1_1_1"/>
<dbReference type="SUPFAM" id="SSF56784">
    <property type="entry name" value="HAD-like"/>
    <property type="match status" value="1"/>
</dbReference>
<dbReference type="InterPro" id="IPR006353">
    <property type="entry name" value="HAD-SF_hydro_IIA_CECR5"/>
</dbReference>
<dbReference type="AlphaFoldDB" id="A0A086TH30"/>
<dbReference type="PANTHER" id="PTHR14269">
    <property type="entry name" value="CDP-DIACYLGLYCEROL--GLYCEROL-3-PHOSPHATE 3-PHOSPHATIDYLTRANSFERASE-RELATED"/>
    <property type="match status" value="1"/>
</dbReference>
<proteinExistence type="predicted"/>
<accession>A0A086TH30</accession>
<gene>
    <name evidence="1" type="ORF">ACRE_003010</name>
</gene>
<evidence type="ECO:0000313" key="2">
    <source>
        <dbReference type="Proteomes" id="UP000029964"/>
    </source>
</evidence>
<dbReference type="InterPro" id="IPR050324">
    <property type="entry name" value="CDP-alcohol_PTase-I"/>
</dbReference>
<dbReference type="GO" id="GO:0005739">
    <property type="term" value="C:mitochondrion"/>
    <property type="evidence" value="ECO:0007669"/>
    <property type="project" value="TreeGrafter"/>
</dbReference>
<dbReference type="InterPro" id="IPR006357">
    <property type="entry name" value="HAD-SF_hydro_IIA"/>
</dbReference>
<dbReference type="Proteomes" id="UP000029964">
    <property type="component" value="Unassembled WGS sequence"/>
</dbReference>
<organism evidence="1 2">
    <name type="scientific">Hapsidospora chrysogenum (strain ATCC 11550 / CBS 779.69 / DSM 880 / IAM 14645 / JCM 23072 / IMI 49137)</name>
    <name type="common">Acremonium chrysogenum</name>
    <dbReference type="NCBI Taxonomy" id="857340"/>
    <lineage>
        <taxon>Eukaryota</taxon>
        <taxon>Fungi</taxon>
        <taxon>Dikarya</taxon>
        <taxon>Ascomycota</taxon>
        <taxon>Pezizomycotina</taxon>
        <taxon>Sordariomycetes</taxon>
        <taxon>Hypocreomycetidae</taxon>
        <taxon>Hypocreales</taxon>
        <taxon>Bionectriaceae</taxon>
        <taxon>Hapsidospora</taxon>
    </lineage>
</organism>
<dbReference type="Pfam" id="PF13242">
    <property type="entry name" value="Hydrolase_like"/>
    <property type="match status" value="1"/>
</dbReference>
<protein>
    <submittedName>
        <fullName evidence="1">Uncharacterized protein</fullName>
    </submittedName>
</protein>
<dbReference type="InterPro" id="IPR036412">
    <property type="entry name" value="HAD-like_sf"/>
</dbReference>
<dbReference type="EMBL" id="JPKY01000002">
    <property type="protein sequence ID" value="KFH48662.1"/>
    <property type="molecule type" value="Genomic_DNA"/>
</dbReference>
<comment type="caution">
    <text evidence="1">The sequence shown here is derived from an EMBL/GenBank/DDBJ whole genome shotgun (WGS) entry which is preliminary data.</text>
</comment>
<keyword evidence="2" id="KW-1185">Reference proteome</keyword>
<dbReference type="PANTHER" id="PTHR14269:SF57">
    <property type="entry name" value="SUPERFAMILY HYDROLASE, PUTATIVE (AFU_ORTHOLOGUE AFUA_2G02580)-RELATED"/>
    <property type="match status" value="1"/>
</dbReference>
<evidence type="ECO:0000313" key="1">
    <source>
        <dbReference type="EMBL" id="KFH48662.1"/>
    </source>
</evidence>
<name>A0A086TH30_HAPC1</name>
<dbReference type="Gene3D" id="3.40.50.1000">
    <property type="entry name" value="HAD superfamily/HAD-like"/>
    <property type="match status" value="2"/>
</dbReference>
<dbReference type="OrthoDB" id="270009at2759"/>
<dbReference type="NCBIfam" id="TIGR01456">
    <property type="entry name" value="CECR5"/>
    <property type="match status" value="1"/>
</dbReference>
<dbReference type="GO" id="GO:0046474">
    <property type="term" value="P:glycerophospholipid biosynthetic process"/>
    <property type="evidence" value="ECO:0007669"/>
    <property type="project" value="TreeGrafter"/>
</dbReference>
<sequence length="496" mass="55465">MGSHRLLGRCCDHVRPQLWASSRQPSRLFALKLHGSRGFRTSSTSYLRNGASDDPEDYFEHSFTKRAHGGLASAKVVNAQPKVKSHLPGAVPQAAPFSEQAKGLADGFGFLFDCDGVLYAGNHKIDSAKAALSLCRHQRARYLFLTNGGGNTTEDQKAASLVKKVGLDDQELVHGRVIQSHTPLSTFKEGVKRDEAIYITSLDPGRARDIAHAYGFNKVVTADDILEQYEHIYPFHPKRFANGSVEPFPDSARIWRGRAPMKYDEAELKGGNYLKIDHVFVFNDPRDWSLETQIIYDLLISHKGYLGTMSRQNGNSALENDGWQQDGQPTVWVSNLDLLWKTEHPINRFGTGAFVHAFRGVWHEATGRELQFKYMGKPSQITYEYAHECLLREDASSSPGQNGAVAGRPLRRVYMIGDNPESDVRGALEFKPEDGTEYVPILVKTGVWHETEPGAQPRWQPAVIVDDVLDAVVWAMREEGIDIDRKTAEQHIQRGA</sequence>
<reference evidence="2" key="1">
    <citation type="journal article" date="2014" name="Genome Announc.">
        <title>Genome sequence and annotation of Acremonium chrysogenum, producer of the beta-lactam antibiotic cephalosporin C.</title>
        <authorList>
            <person name="Terfehr D."/>
            <person name="Dahlmann T.A."/>
            <person name="Specht T."/>
            <person name="Zadra I."/>
            <person name="Kuernsteiner H."/>
            <person name="Kueck U."/>
        </authorList>
    </citation>
    <scope>NUCLEOTIDE SEQUENCE [LARGE SCALE GENOMIC DNA]</scope>
    <source>
        <strain evidence="2">ATCC 11550 / CBS 779.69 / DSM 880 / IAM 14645 / JCM 23072 / IMI 49137</strain>
    </source>
</reference>